<dbReference type="RefSeq" id="WP_124146997.1">
    <property type="nucleotide sequence ID" value="NZ_RCBY01000035.1"/>
</dbReference>
<keyword evidence="1" id="KW-0157">Chromophore</keyword>
<feature type="domain" description="OCP N-terminal" evidence="2">
    <location>
        <begin position="17"/>
        <end position="168"/>
    </location>
</feature>
<dbReference type="GO" id="GO:0030089">
    <property type="term" value="C:phycobilisome"/>
    <property type="evidence" value="ECO:0007669"/>
    <property type="project" value="UniProtKB-UniRule"/>
</dbReference>
<evidence type="ECO:0000259" key="2">
    <source>
        <dbReference type="PROSITE" id="PS51773"/>
    </source>
</evidence>
<dbReference type="Gene3D" id="1.10.2090.10">
    <property type="entry name" value="Orange carotenoid-binding protein, N-terminal domain"/>
    <property type="match status" value="1"/>
</dbReference>
<name>A0A3N6N7K5_9CYAN</name>
<proteinExistence type="inferred from homology"/>
<evidence type="ECO:0000313" key="3">
    <source>
        <dbReference type="EMBL" id="RQH47504.1"/>
    </source>
</evidence>
<dbReference type="EMBL" id="RCBY01000035">
    <property type="protein sequence ID" value="RQH47504.1"/>
    <property type="molecule type" value="Genomic_DNA"/>
</dbReference>
<gene>
    <name evidence="3" type="ORF">D5R40_08770</name>
</gene>
<dbReference type="PROSITE" id="PS51773">
    <property type="entry name" value="OCP_N"/>
    <property type="match status" value="1"/>
</dbReference>
<keyword evidence="1" id="KW-0605">Phycobilisome</keyword>
<dbReference type="GO" id="GO:0016037">
    <property type="term" value="P:light absorption"/>
    <property type="evidence" value="ECO:0007669"/>
    <property type="project" value="UniProtKB-UniRule"/>
</dbReference>
<dbReference type="Proteomes" id="UP000269154">
    <property type="component" value="Unassembled WGS sequence"/>
</dbReference>
<dbReference type="InterPro" id="IPR015233">
    <property type="entry name" value="Orange_carotenoid-bd_N"/>
</dbReference>
<protein>
    <submittedName>
        <fullName evidence="3">Orange carotenoid protein</fullName>
    </submittedName>
</protein>
<evidence type="ECO:0000256" key="1">
    <source>
        <dbReference type="PROSITE-ProRule" id="PRU01109"/>
    </source>
</evidence>
<sequence length="168" mass="18784">MTYTAESTMKIFICSNPKTVVETTAQFNTLSIDEQLALLWYIYTKIRIRRSVTPTTPGAARLQLAEGLLNEIKYMFHEEQLGVIRDLAASKNNPISRAYGILTPNTKLAFWYQLTESIEEGDIVPMPTFHQLSVSGSQVLTSIEVLDFGQQITVLRNVVANMGVDPLA</sequence>
<dbReference type="InterPro" id="IPR036917">
    <property type="entry name" value="Orange_carotenoid-bd_N_sf"/>
</dbReference>
<accession>A0A3N6N7K5</accession>
<comment type="caution">
    <text evidence="3">The sequence shown here is derived from an EMBL/GenBank/DDBJ whole genome shotgun (WGS) entry which is preliminary data.</text>
</comment>
<keyword evidence="4" id="KW-1185">Reference proteome</keyword>
<comment type="similarity">
    <text evidence="1">Belongs to the orange carotenoid-binding protein family.</text>
</comment>
<keyword evidence="1" id="KW-0042">Antenna complex</keyword>
<dbReference type="GO" id="GO:0031404">
    <property type="term" value="F:chloride ion binding"/>
    <property type="evidence" value="ECO:0007669"/>
    <property type="project" value="InterPro"/>
</dbReference>
<keyword evidence="1" id="KW-0793">Thylakoid</keyword>
<dbReference type="AlphaFoldDB" id="A0A3N6N7K5"/>
<dbReference type="SUPFAM" id="SSF81930">
    <property type="entry name" value="Orange carotenoid protein, N-terminal domain"/>
    <property type="match status" value="1"/>
</dbReference>
<dbReference type="OrthoDB" id="511607at2"/>
<dbReference type="Pfam" id="PF09150">
    <property type="entry name" value="Carot_N"/>
    <property type="match status" value="1"/>
</dbReference>
<reference evidence="3 4" key="1">
    <citation type="journal article" date="2018" name="ACS Chem. Biol.">
        <title>Ketoreductase domain dysfunction expands chemodiversity: malyngamide biosynthesis in the cyanobacterium Okeania hirsuta.</title>
        <authorList>
            <person name="Moss N.A."/>
            <person name="Leao T."/>
            <person name="Rankin M."/>
            <person name="McCullough T.M."/>
            <person name="Qu P."/>
            <person name="Korobeynikov A."/>
            <person name="Smith J.L."/>
            <person name="Gerwick L."/>
            <person name="Gerwick W.H."/>
        </authorList>
    </citation>
    <scope>NUCLEOTIDE SEQUENCE [LARGE SCALE GENOMIC DNA]</scope>
    <source>
        <strain evidence="3 4">PAB10Feb10-1</strain>
    </source>
</reference>
<organism evidence="3 4">
    <name type="scientific">Okeania hirsuta</name>
    <dbReference type="NCBI Taxonomy" id="1458930"/>
    <lineage>
        <taxon>Bacteria</taxon>
        <taxon>Bacillati</taxon>
        <taxon>Cyanobacteriota</taxon>
        <taxon>Cyanophyceae</taxon>
        <taxon>Oscillatoriophycideae</taxon>
        <taxon>Oscillatoriales</taxon>
        <taxon>Microcoleaceae</taxon>
        <taxon>Okeania</taxon>
    </lineage>
</organism>
<evidence type="ECO:0000313" key="4">
    <source>
        <dbReference type="Proteomes" id="UP000269154"/>
    </source>
</evidence>
<keyword evidence="1" id="KW-0472">Membrane</keyword>